<dbReference type="PROSITE" id="PS50262">
    <property type="entry name" value="G_PROTEIN_RECEP_F1_2"/>
    <property type="match status" value="1"/>
</dbReference>
<dbReference type="CDD" id="cd00637">
    <property type="entry name" value="7tm_classA_rhodopsin-like"/>
    <property type="match status" value="1"/>
</dbReference>
<evidence type="ECO:0000313" key="8">
    <source>
        <dbReference type="Proteomes" id="UP000887566"/>
    </source>
</evidence>
<evidence type="ECO:0000256" key="6">
    <source>
        <dbReference type="SAM" id="Phobius"/>
    </source>
</evidence>
<feature type="domain" description="G-protein coupled receptors family 1 profile" evidence="7">
    <location>
        <begin position="40"/>
        <end position="187"/>
    </location>
</feature>
<keyword evidence="5 6" id="KW-0472">Membrane</keyword>
<accession>A0A914X9K0</accession>
<protein>
    <submittedName>
        <fullName evidence="9">G-protein coupled receptors family 1 profile domain-containing protein</fullName>
    </submittedName>
</protein>
<dbReference type="InterPro" id="IPR000276">
    <property type="entry name" value="GPCR_Rhodpsn"/>
</dbReference>
<evidence type="ECO:0000256" key="5">
    <source>
        <dbReference type="ARBA" id="ARBA00023136"/>
    </source>
</evidence>
<proteinExistence type="predicted"/>
<comment type="subcellular location">
    <subcellularLocation>
        <location evidence="1">Cell membrane</location>
        <topology evidence="1">Multi-pass membrane protein</topology>
    </subcellularLocation>
</comment>
<feature type="transmembrane region" description="Helical" evidence="6">
    <location>
        <begin position="27"/>
        <end position="46"/>
    </location>
</feature>
<dbReference type="AlphaFoldDB" id="A0A914X9K0"/>
<dbReference type="GO" id="GO:0005886">
    <property type="term" value="C:plasma membrane"/>
    <property type="evidence" value="ECO:0007669"/>
    <property type="project" value="UniProtKB-SubCell"/>
</dbReference>
<keyword evidence="4 6" id="KW-1133">Transmembrane helix</keyword>
<evidence type="ECO:0000256" key="2">
    <source>
        <dbReference type="ARBA" id="ARBA00022475"/>
    </source>
</evidence>
<reference evidence="9" key="1">
    <citation type="submission" date="2022-11" db="UniProtKB">
        <authorList>
            <consortium name="WormBaseParasite"/>
        </authorList>
    </citation>
    <scope>IDENTIFICATION</scope>
</reference>
<dbReference type="PANTHER" id="PTHR22750">
    <property type="entry name" value="G-PROTEIN COUPLED RECEPTOR"/>
    <property type="match status" value="1"/>
</dbReference>
<dbReference type="Pfam" id="PF00001">
    <property type="entry name" value="7tm_1"/>
    <property type="match status" value="1"/>
</dbReference>
<dbReference type="GO" id="GO:0004930">
    <property type="term" value="F:G protein-coupled receptor activity"/>
    <property type="evidence" value="ECO:0007669"/>
    <property type="project" value="InterPro"/>
</dbReference>
<evidence type="ECO:0000256" key="3">
    <source>
        <dbReference type="ARBA" id="ARBA00022692"/>
    </source>
</evidence>
<dbReference type="Proteomes" id="UP000887566">
    <property type="component" value="Unplaced"/>
</dbReference>
<evidence type="ECO:0000256" key="4">
    <source>
        <dbReference type="ARBA" id="ARBA00022989"/>
    </source>
</evidence>
<keyword evidence="3 6" id="KW-0812">Transmembrane</keyword>
<keyword evidence="2" id="KW-1003">Cell membrane</keyword>
<organism evidence="8 9">
    <name type="scientific">Plectus sambesii</name>
    <dbReference type="NCBI Taxonomy" id="2011161"/>
    <lineage>
        <taxon>Eukaryota</taxon>
        <taxon>Metazoa</taxon>
        <taxon>Ecdysozoa</taxon>
        <taxon>Nematoda</taxon>
        <taxon>Chromadorea</taxon>
        <taxon>Plectida</taxon>
        <taxon>Plectina</taxon>
        <taxon>Plectoidea</taxon>
        <taxon>Plectidae</taxon>
        <taxon>Plectus</taxon>
    </lineage>
</organism>
<evidence type="ECO:0000259" key="7">
    <source>
        <dbReference type="PROSITE" id="PS50262"/>
    </source>
</evidence>
<dbReference type="Gene3D" id="1.20.1070.10">
    <property type="entry name" value="Rhodopsin 7-helix transmembrane proteins"/>
    <property type="match status" value="1"/>
</dbReference>
<dbReference type="SUPFAM" id="SSF81321">
    <property type="entry name" value="Family A G protein-coupled receptor-like"/>
    <property type="match status" value="1"/>
</dbReference>
<sequence length="187" mass="20507">MNRTNVTNGTSALAASMAWLYQNETEFTILFGIGLLALFTNPLIMWTIWRQKPLHTGCFFIIAQLALADFIVGAAFTGTMIKRFIRIEGYLGEIISQLQCAFEMAPNYFSESASLSLALALGCERLLAAAMPIKFMAHQWKIAYAASVVAWTIPILDCSTMLIVMNLSPSKMVNFCTSAMAVTKGGV</sequence>
<evidence type="ECO:0000313" key="9">
    <source>
        <dbReference type="WBParaSite" id="PSAMB.scaffold6999size8448.g29431.t1"/>
    </source>
</evidence>
<keyword evidence="8" id="KW-1185">Reference proteome</keyword>
<dbReference type="WBParaSite" id="PSAMB.scaffold6999size8448.g29431.t1">
    <property type="protein sequence ID" value="PSAMB.scaffold6999size8448.g29431.t1"/>
    <property type="gene ID" value="PSAMB.scaffold6999size8448.g29431"/>
</dbReference>
<name>A0A914X9K0_9BILA</name>
<evidence type="ECO:0000256" key="1">
    <source>
        <dbReference type="ARBA" id="ARBA00004651"/>
    </source>
</evidence>
<feature type="transmembrane region" description="Helical" evidence="6">
    <location>
        <begin position="58"/>
        <end position="81"/>
    </location>
</feature>
<dbReference type="InterPro" id="IPR017452">
    <property type="entry name" value="GPCR_Rhodpsn_7TM"/>
</dbReference>
<feature type="transmembrane region" description="Helical" evidence="6">
    <location>
        <begin position="142"/>
        <end position="165"/>
    </location>
</feature>